<evidence type="ECO:0000256" key="8">
    <source>
        <dbReference type="HAMAP-Rule" id="MF_00101"/>
    </source>
</evidence>
<comment type="function">
    <text evidence="8">Transfers the 4'-phosphopantetheine moiety from coenzyme A to a Ser of acyl-carrier-protein.</text>
</comment>
<reference evidence="10 11" key="1">
    <citation type="submission" date="2016-04" db="EMBL/GenBank/DDBJ databases">
        <authorList>
            <person name="Evans L.H."/>
            <person name="Alamgir A."/>
            <person name="Owens N."/>
            <person name="Weber N.D."/>
            <person name="Virtaneva K."/>
            <person name="Barbian K."/>
            <person name="Babar A."/>
            <person name="Rosenke K."/>
        </authorList>
    </citation>
    <scope>NUCLEOTIDE SEQUENCE [LARGE SCALE GENOMIC DNA]</scope>
    <source>
        <strain evidence="10 11">LMa1</strain>
    </source>
</reference>
<evidence type="ECO:0000259" key="9">
    <source>
        <dbReference type="Pfam" id="PF01648"/>
    </source>
</evidence>
<feature type="binding site" evidence="8">
    <location>
        <position position="6"/>
    </location>
    <ligand>
        <name>Mg(2+)</name>
        <dbReference type="ChEBI" id="CHEBI:18420"/>
    </ligand>
</feature>
<dbReference type="STRING" id="1838280.A6M21_02460"/>
<dbReference type="InterPro" id="IPR002582">
    <property type="entry name" value="ACPS"/>
</dbReference>
<dbReference type="InterPro" id="IPR037143">
    <property type="entry name" value="4-PPantetheinyl_Trfase_dom_sf"/>
</dbReference>
<comment type="subcellular location">
    <subcellularLocation>
        <location evidence="8">Cytoplasm</location>
    </subcellularLocation>
</comment>
<dbReference type="HAMAP" id="MF_00101">
    <property type="entry name" value="AcpS"/>
    <property type="match status" value="1"/>
</dbReference>
<sequence length="121" mass="13279">MHCGIDLVEVPRIERLVEKYGRRFTGRVFTPAEQVYCSSRRKQAPHWAARLAGKEAVAKALGTGLGRVAWTDIEIIKLPSGEPAVNLYGEARSRLEFLGGGEVKISLSHTDNHAVAIALLE</sequence>
<dbReference type="InterPro" id="IPR004568">
    <property type="entry name" value="Ppantetheine-prot_Trfase_dom"/>
</dbReference>
<comment type="catalytic activity">
    <reaction evidence="8">
        <text>apo-[ACP] + CoA = holo-[ACP] + adenosine 3',5'-bisphosphate + H(+)</text>
        <dbReference type="Rhea" id="RHEA:12068"/>
        <dbReference type="Rhea" id="RHEA-COMP:9685"/>
        <dbReference type="Rhea" id="RHEA-COMP:9690"/>
        <dbReference type="ChEBI" id="CHEBI:15378"/>
        <dbReference type="ChEBI" id="CHEBI:29999"/>
        <dbReference type="ChEBI" id="CHEBI:57287"/>
        <dbReference type="ChEBI" id="CHEBI:58343"/>
        <dbReference type="ChEBI" id="CHEBI:64479"/>
        <dbReference type="EC" id="2.7.8.7"/>
    </reaction>
</comment>
<dbReference type="GO" id="GO:0006633">
    <property type="term" value="P:fatty acid biosynthetic process"/>
    <property type="evidence" value="ECO:0007669"/>
    <property type="project" value="UniProtKB-UniRule"/>
</dbReference>
<dbReference type="Proteomes" id="UP000078532">
    <property type="component" value="Unassembled WGS sequence"/>
</dbReference>
<evidence type="ECO:0000256" key="3">
    <source>
        <dbReference type="ARBA" id="ARBA00022723"/>
    </source>
</evidence>
<dbReference type="GO" id="GO:0005737">
    <property type="term" value="C:cytoplasm"/>
    <property type="evidence" value="ECO:0007669"/>
    <property type="project" value="UniProtKB-SubCell"/>
</dbReference>
<gene>
    <name evidence="8" type="primary">acpS</name>
    <name evidence="10" type="ORF">A6M21_02460</name>
</gene>
<keyword evidence="3 8" id="KW-0479">Metal-binding</keyword>
<dbReference type="Gene3D" id="3.90.470.20">
    <property type="entry name" value="4'-phosphopantetheinyl transferase domain"/>
    <property type="match status" value="1"/>
</dbReference>
<dbReference type="GO" id="GO:0000287">
    <property type="term" value="F:magnesium ion binding"/>
    <property type="evidence" value="ECO:0007669"/>
    <property type="project" value="UniProtKB-UniRule"/>
</dbReference>
<evidence type="ECO:0000256" key="6">
    <source>
        <dbReference type="ARBA" id="ARBA00023098"/>
    </source>
</evidence>
<dbReference type="EC" id="2.7.8.7" evidence="8"/>
<dbReference type="Pfam" id="PF01648">
    <property type="entry name" value="ACPS"/>
    <property type="match status" value="1"/>
</dbReference>
<evidence type="ECO:0000256" key="2">
    <source>
        <dbReference type="ARBA" id="ARBA00022679"/>
    </source>
</evidence>
<feature type="domain" description="4'-phosphopantetheinyl transferase" evidence="9">
    <location>
        <begin position="3"/>
        <end position="117"/>
    </location>
</feature>
<comment type="caution">
    <text evidence="10">The sequence shown here is derived from an EMBL/GenBank/DDBJ whole genome shotgun (WGS) entry which is preliminary data.</text>
</comment>
<feature type="binding site" evidence="8">
    <location>
        <position position="55"/>
    </location>
    <ligand>
        <name>Mg(2+)</name>
        <dbReference type="ChEBI" id="CHEBI:18420"/>
    </ligand>
</feature>
<organism evidence="10 11">
    <name type="scientific">Desulfotomaculum copahuensis</name>
    <dbReference type="NCBI Taxonomy" id="1838280"/>
    <lineage>
        <taxon>Bacteria</taxon>
        <taxon>Bacillati</taxon>
        <taxon>Bacillota</taxon>
        <taxon>Clostridia</taxon>
        <taxon>Eubacteriales</taxon>
        <taxon>Desulfotomaculaceae</taxon>
        <taxon>Desulfotomaculum</taxon>
    </lineage>
</organism>
<dbReference type="OrthoDB" id="517356at2"/>
<keyword evidence="6 8" id="KW-0443">Lipid metabolism</keyword>
<evidence type="ECO:0000313" key="10">
    <source>
        <dbReference type="EMBL" id="OAT86768.1"/>
    </source>
</evidence>
<keyword evidence="1 8" id="KW-0444">Lipid biosynthesis</keyword>
<keyword evidence="5 8" id="KW-0460">Magnesium</keyword>
<dbReference type="GO" id="GO:0008897">
    <property type="term" value="F:holo-[acyl-carrier-protein] synthase activity"/>
    <property type="evidence" value="ECO:0007669"/>
    <property type="project" value="UniProtKB-UniRule"/>
</dbReference>
<keyword evidence="11" id="KW-1185">Reference proteome</keyword>
<dbReference type="NCBIfam" id="TIGR00516">
    <property type="entry name" value="acpS"/>
    <property type="match status" value="1"/>
</dbReference>
<protein>
    <recommendedName>
        <fullName evidence="8">Holo-[acyl-carrier-protein] synthase</fullName>
        <shortName evidence="8">Holo-ACP synthase</shortName>
        <ecNumber evidence="8">2.7.8.7</ecNumber>
    </recommendedName>
    <alternativeName>
        <fullName evidence="8">4'-phosphopantetheinyl transferase AcpS</fullName>
    </alternativeName>
</protein>
<dbReference type="EMBL" id="LYVF01000009">
    <property type="protein sequence ID" value="OAT86768.1"/>
    <property type="molecule type" value="Genomic_DNA"/>
</dbReference>
<accession>A0A1B7LJM4</accession>
<evidence type="ECO:0000256" key="1">
    <source>
        <dbReference type="ARBA" id="ARBA00022516"/>
    </source>
</evidence>
<comment type="similarity">
    <text evidence="8">Belongs to the P-Pant transferase superfamily. AcpS family.</text>
</comment>
<dbReference type="RefSeq" id="WP_066666084.1">
    <property type="nucleotide sequence ID" value="NZ_LYVF01000009.1"/>
</dbReference>
<keyword evidence="8" id="KW-0963">Cytoplasm</keyword>
<dbReference type="AlphaFoldDB" id="A0A1B7LJM4"/>
<evidence type="ECO:0000313" key="11">
    <source>
        <dbReference type="Proteomes" id="UP000078532"/>
    </source>
</evidence>
<comment type="cofactor">
    <cofactor evidence="8">
        <name>Mg(2+)</name>
        <dbReference type="ChEBI" id="CHEBI:18420"/>
    </cofactor>
</comment>
<name>A0A1B7LJM4_9FIRM</name>
<evidence type="ECO:0000256" key="7">
    <source>
        <dbReference type="ARBA" id="ARBA00023160"/>
    </source>
</evidence>
<dbReference type="InterPro" id="IPR008278">
    <property type="entry name" value="4-PPantetheinyl_Trfase_dom"/>
</dbReference>
<keyword evidence="4 8" id="KW-0276">Fatty acid metabolism</keyword>
<dbReference type="NCBIfam" id="TIGR00556">
    <property type="entry name" value="pantethn_trn"/>
    <property type="match status" value="1"/>
</dbReference>
<keyword evidence="2 8" id="KW-0808">Transferase</keyword>
<keyword evidence="7 8" id="KW-0275">Fatty acid biosynthesis</keyword>
<evidence type="ECO:0000256" key="5">
    <source>
        <dbReference type="ARBA" id="ARBA00022842"/>
    </source>
</evidence>
<dbReference type="SUPFAM" id="SSF56214">
    <property type="entry name" value="4'-phosphopantetheinyl transferase"/>
    <property type="match status" value="1"/>
</dbReference>
<evidence type="ECO:0000256" key="4">
    <source>
        <dbReference type="ARBA" id="ARBA00022832"/>
    </source>
</evidence>
<proteinExistence type="inferred from homology"/>